<sequence>MIGVSTAPNAILDEFINFHIIALKDCHLTAKLPSTCSSFLTINDPTRNTEYTASIGCDQSTFSSKGQWIRFIGSGGTLIPLSPPKIDGCGTRATGWYNGLMPSVGQTVNGT</sequence>
<feature type="non-terminal residue" evidence="1">
    <location>
        <position position="1"/>
    </location>
</feature>
<dbReference type="AlphaFoldDB" id="A0A820QYN8"/>
<reference evidence="1" key="1">
    <citation type="submission" date="2021-02" db="EMBL/GenBank/DDBJ databases">
        <authorList>
            <person name="Nowell W R."/>
        </authorList>
    </citation>
    <scope>NUCLEOTIDE SEQUENCE</scope>
</reference>
<evidence type="ECO:0000313" key="1">
    <source>
        <dbReference type="EMBL" id="CAF4430222.1"/>
    </source>
</evidence>
<dbReference type="EMBL" id="CAJOBG010043707">
    <property type="protein sequence ID" value="CAF4430222.1"/>
    <property type="molecule type" value="Genomic_DNA"/>
</dbReference>
<evidence type="ECO:0000313" key="2">
    <source>
        <dbReference type="Proteomes" id="UP000663866"/>
    </source>
</evidence>
<accession>A0A820QYN8</accession>
<proteinExistence type="predicted"/>
<organism evidence="1 2">
    <name type="scientific">Rotaria magnacalcarata</name>
    <dbReference type="NCBI Taxonomy" id="392030"/>
    <lineage>
        <taxon>Eukaryota</taxon>
        <taxon>Metazoa</taxon>
        <taxon>Spiralia</taxon>
        <taxon>Gnathifera</taxon>
        <taxon>Rotifera</taxon>
        <taxon>Eurotatoria</taxon>
        <taxon>Bdelloidea</taxon>
        <taxon>Philodinida</taxon>
        <taxon>Philodinidae</taxon>
        <taxon>Rotaria</taxon>
    </lineage>
</organism>
<comment type="caution">
    <text evidence="1">The sequence shown here is derived from an EMBL/GenBank/DDBJ whole genome shotgun (WGS) entry which is preliminary data.</text>
</comment>
<name>A0A820QYN8_9BILA</name>
<keyword evidence="2" id="KW-1185">Reference proteome</keyword>
<gene>
    <name evidence="1" type="ORF">OVN521_LOCUS36648</name>
</gene>
<dbReference type="Proteomes" id="UP000663866">
    <property type="component" value="Unassembled WGS sequence"/>
</dbReference>
<protein>
    <submittedName>
        <fullName evidence="1">Uncharacterized protein</fullName>
    </submittedName>
</protein>